<dbReference type="AntiFam" id="ANF00207">
    <property type="entry name" value="Shadow ORF (opposite glnS)"/>
</dbReference>
<sequence length="188" mass="20759">MHDTVDDRVAHVDVRRGHVDARPEHLAAIGELTVFHCLKQPEVFFNRAVAVGTVLPWFLECAAVFLYLFGRQVAHERLALPDELHGIVVEFVEIIRSVIHVIPCKAEPAHVLHDGIDVFDILLGGVCIVKAQITCAVVFEGHAEVDADGLGVPDVQVAVGLGRKPRLQARILLHVLFNILLYEAAVFF</sequence>
<evidence type="ECO:0000313" key="2">
    <source>
        <dbReference type="EMBL" id="MPM93206.1"/>
    </source>
</evidence>
<keyword evidence="1" id="KW-0472">Membrane</keyword>
<comment type="caution">
    <text evidence="2">The sequence shown here is derived from an EMBL/GenBank/DDBJ whole genome shotgun (WGS) entry which is preliminary data.</text>
</comment>
<organism evidence="2">
    <name type="scientific">bioreactor metagenome</name>
    <dbReference type="NCBI Taxonomy" id="1076179"/>
    <lineage>
        <taxon>unclassified sequences</taxon>
        <taxon>metagenomes</taxon>
        <taxon>ecological metagenomes</taxon>
    </lineage>
</organism>
<gene>
    <name evidence="2" type="ORF">SDC9_140342</name>
</gene>
<proteinExistence type="predicted"/>
<dbReference type="AlphaFoldDB" id="A0A645DV24"/>
<feature type="transmembrane region" description="Helical" evidence="1">
    <location>
        <begin position="48"/>
        <end position="69"/>
    </location>
</feature>
<accession>A0A645DV24</accession>
<name>A0A645DV24_9ZZZZ</name>
<keyword evidence="1" id="KW-1133">Transmembrane helix</keyword>
<protein>
    <submittedName>
        <fullName evidence="2">Uncharacterized protein</fullName>
    </submittedName>
</protein>
<evidence type="ECO:0000256" key="1">
    <source>
        <dbReference type="SAM" id="Phobius"/>
    </source>
</evidence>
<dbReference type="EMBL" id="VSSQ01040046">
    <property type="protein sequence ID" value="MPM93206.1"/>
    <property type="molecule type" value="Genomic_DNA"/>
</dbReference>
<reference evidence="2" key="1">
    <citation type="submission" date="2019-08" db="EMBL/GenBank/DDBJ databases">
        <authorList>
            <person name="Kucharzyk K."/>
            <person name="Murdoch R.W."/>
            <person name="Higgins S."/>
            <person name="Loffler F."/>
        </authorList>
    </citation>
    <scope>NUCLEOTIDE SEQUENCE</scope>
</reference>
<keyword evidence="1" id="KW-0812">Transmembrane</keyword>